<dbReference type="PATRIC" id="fig|408015.6.peg.839"/>
<gene>
    <name evidence="2" type="ORF">SXIM_08100</name>
</gene>
<evidence type="ECO:0000313" key="2">
    <source>
        <dbReference type="EMBL" id="AKG42194.1"/>
    </source>
</evidence>
<sequence>MTTRAVPSSPPGARRRPRHLAALPDRPSTPGTGAIQRLAMHRV</sequence>
<evidence type="ECO:0000256" key="1">
    <source>
        <dbReference type="SAM" id="MobiDB-lite"/>
    </source>
</evidence>
<organism evidence="2 3">
    <name type="scientific">Streptomyces xiamenensis</name>
    <dbReference type="NCBI Taxonomy" id="408015"/>
    <lineage>
        <taxon>Bacteria</taxon>
        <taxon>Bacillati</taxon>
        <taxon>Actinomycetota</taxon>
        <taxon>Actinomycetes</taxon>
        <taxon>Kitasatosporales</taxon>
        <taxon>Streptomycetaceae</taxon>
        <taxon>Streptomyces</taxon>
    </lineage>
</organism>
<protein>
    <submittedName>
        <fullName evidence="2">Uncharacterized protein</fullName>
    </submittedName>
</protein>
<feature type="region of interest" description="Disordered" evidence="1">
    <location>
        <begin position="1"/>
        <end position="43"/>
    </location>
</feature>
<accession>A0A0F7FRQ2</accession>
<dbReference type="STRING" id="408015.SXIM_08100"/>
<dbReference type="Proteomes" id="UP000034034">
    <property type="component" value="Chromosome"/>
</dbReference>
<dbReference type="HOGENOM" id="CLU_3240499_0_0_11"/>
<dbReference type="KEGG" id="sxi:SXIM_08100"/>
<reference evidence="2" key="1">
    <citation type="submission" date="2019-08" db="EMBL/GenBank/DDBJ databases">
        <title>Complete genome sequence of a mangrove-derived Streptomyces xiamenensis.</title>
        <authorList>
            <person name="Xu J."/>
        </authorList>
    </citation>
    <scope>NUCLEOTIDE SEQUENCE</scope>
    <source>
        <strain evidence="2">318</strain>
    </source>
</reference>
<proteinExistence type="predicted"/>
<evidence type="ECO:0000313" key="3">
    <source>
        <dbReference type="Proteomes" id="UP000034034"/>
    </source>
</evidence>
<dbReference type="AlphaFoldDB" id="A0A0F7FRQ2"/>
<name>A0A0F7FRQ2_9ACTN</name>
<dbReference type="EMBL" id="CP009922">
    <property type="protein sequence ID" value="AKG42194.1"/>
    <property type="molecule type" value="Genomic_DNA"/>
</dbReference>
<keyword evidence="3" id="KW-1185">Reference proteome</keyword>